<keyword evidence="4" id="KW-1185">Reference proteome</keyword>
<feature type="compositionally biased region" description="Low complexity" evidence="1">
    <location>
        <begin position="268"/>
        <end position="290"/>
    </location>
</feature>
<evidence type="ECO:0000256" key="2">
    <source>
        <dbReference type="SAM" id="Phobius"/>
    </source>
</evidence>
<keyword evidence="2" id="KW-1133">Transmembrane helix</keyword>
<feature type="transmembrane region" description="Helical" evidence="2">
    <location>
        <begin position="91"/>
        <end position="113"/>
    </location>
</feature>
<name>A0A9W9TC21_9EURO</name>
<dbReference type="GeneID" id="83206824"/>
<feature type="transmembrane region" description="Helical" evidence="2">
    <location>
        <begin position="30"/>
        <end position="52"/>
    </location>
</feature>
<comment type="caution">
    <text evidence="3">The sequence shown here is derived from an EMBL/GenBank/DDBJ whole genome shotgun (WGS) entry which is preliminary data.</text>
</comment>
<feature type="region of interest" description="Disordered" evidence="1">
    <location>
        <begin position="268"/>
        <end position="349"/>
    </location>
</feature>
<proteinExistence type="predicted"/>
<dbReference type="OrthoDB" id="5352400at2759"/>
<protein>
    <submittedName>
        <fullName evidence="3">Uncharacterized protein</fullName>
    </submittedName>
</protein>
<organism evidence="3 4">
    <name type="scientific">Penicillium chermesinum</name>
    <dbReference type="NCBI Taxonomy" id="63820"/>
    <lineage>
        <taxon>Eukaryota</taxon>
        <taxon>Fungi</taxon>
        <taxon>Dikarya</taxon>
        <taxon>Ascomycota</taxon>
        <taxon>Pezizomycotina</taxon>
        <taxon>Eurotiomycetes</taxon>
        <taxon>Eurotiomycetidae</taxon>
        <taxon>Eurotiales</taxon>
        <taxon>Aspergillaceae</taxon>
        <taxon>Penicillium</taxon>
    </lineage>
</organism>
<keyword evidence="2" id="KW-0472">Membrane</keyword>
<reference evidence="3" key="2">
    <citation type="journal article" date="2023" name="IMA Fungus">
        <title>Comparative genomic study of the Penicillium genus elucidates a diverse pangenome and 15 lateral gene transfer events.</title>
        <authorList>
            <person name="Petersen C."/>
            <person name="Sorensen T."/>
            <person name="Nielsen M.R."/>
            <person name="Sondergaard T.E."/>
            <person name="Sorensen J.L."/>
            <person name="Fitzpatrick D.A."/>
            <person name="Frisvad J.C."/>
            <person name="Nielsen K.L."/>
        </authorList>
    </citation>
    <scope>NUCLEOTIDE SEQUENCE</scope>
    <source>
        <strain evidence="3">IBT 19713</strain>
    </source>
</reference>
<dbReference type="RefSeq" id="XP_058326088.1">
    <property type="nucleotide sequence ID" value="XM_058479520.1"/>
</dbReference>
<feature type="transmembrane region" description="Helical" evidence="2">
    <location>
        <begin position="125"/>
        <end position="149"/>
    </location>
</feature>
<feature type="transmembrane region" description="Helical" evidence="2">
    <location>
        <begin position="188"/>
        <end position="207"/>
    </location>
</feature>
<reference evidence="3" key="1">
    <citation type="submission" date="2022-11" db="EMBL/GenBank/DDBJ databases">
        <authorList>
            <person name="Petersen C."/>
        </authorList>
    </citation>
    <scope>NUCLEOTIDE SEQUENCE</scope>
    <source>
        <strain evidence="3">IBT 19713</strain>
    </source>
</reference>
<sequence>MLSFPVKERVKNFQFYRGCFFPKQWRDRKLILYLMAAEFPFVVAMLTLTGVASHDTYQSLLWKVGYQNGFNSSPDEAIYAAANYRPYKAPIVWSSFLTTYNLVIAVLSVFLLITKIPVHALHLYYPPIATAIHAASTTLFVIAACFQAGPDMSDPTHPQPGAPWYITKSCSVAKSSTIIGYCRQAKGLFGLTIVLCVLYFVEFLVSARSCFITREERLVIIEEREEKKVEREFEEEIMKSPLYPATPGFTNFHPGMMPRTPGFPPMAARGPMPAPTSPFAGSSPSSPFGPRRLAFNRLPSTSSDLPLRNNSNDSTQHIVEQPKGDEPQAGPAPVAPMYFPPPPKKAAKT</sequence>
<dbReference type="EMBL" id="JAPQKS010000008">
    <property type="protein sequence ID" value="KAJ5217217.1"/>
    <property type="molecule type" value="Genomic_DNA"/>
</dbReference>
<accession>A0A9W9TC21</accession>
<evidence type="ECO:0000313" key="4">
    <source>
        <dbReference type="Proteomes" id="UP001150941"/>
    </source>
</evidence>
<gene>
    <name evidence="3" type="ORF">N7468_010225</name>
</gene>
<dbReference type="AlphaFoldDB" id="A0A9W9TC21"/>
<keyword evidence="2" id="KW-0812">Transmembrane</keyword>
<feature type="compositionally biased region" description="Pro residues" evidence="1">
    <location>
        <begin position="338"/>
        <end position="349"/>
    </location>
</feature>
<evidence type="ECO:0000313" key="3">
    <source>
        <dbReference type="EMBL" id="KAJ5217217.1"/>
    </source>
</evidence>
<dbReference type="Proteomes" id="UP001150941">
    <property type="component" value="Unassembled WGS sequence"/>
</dbReference>
<feature type="compositionally biased region" description="Polar residues" evidence="1">
    <location>
        <begin position="298"/>
        <end position="318"/>
    </location>
</feature>
<evidence type="ECO:0000256" key="1">
    <source>
        <dbReference type="SAM" id="MobiDB-lite"/>
    </source>
</evidence>